<dbReference type="OrthoDB" id="5835829at2759"/>
<evidence type="ECO:0000256" key="2">
    <source>
        <dbReference type="ARBA" id="ARBA00022676"/>
    </source>
</evidence>
<accession>A0A2I4DNX7</accession>
<dbReference type="PANTHER" id="PTHR48048">
    <property type="entry name" value="GLYCOSYLTRANSFERASE"/>
    <property type="match status" value="1"/>
</dbReference>
<dbReference type="InterPro" id="IPR035595">
    <property type="entry name" value="UDP_glycos_trans_CS"/>
</dbReference>
<reference evidence="7" key="1">
    <citation type="submission" date="2025-08" db="UniProtKB">
        <authorList>
            <consortium name="RefSeq"/>
        </authorList>
    </citation>
    <scope>IDENTIFICATION</scope>
    <source>
        <tissue evidence="7">Leaves</tissue>
    </source>
</reference>
<organism evidence="6 7">
    <name type="scientific">Juglans regia</name>
    <name type="common">English walnut</name>
    <dbReference type="NCBI Taxonomy" id="51240"/>
    <lineage>
        <taxon>Eukaryota</taxon>
        <taxon>Viridiplantae</taxon>
        <taxon>Streptophyta</taxon>
        <taxon>Embryophyta</taxon>
        <taxon>Tracheophyta</taxon>
        <taxon>Spermatophyta</taxon>
        <taxon>Magnoliopsida</taxon>
        <taxon>eudicotyledons</taxon>
        <taxon>Gunneridae</taxon>
        <taxon>Pentapetalae</taxon>
        <taxon>rosids</taxon>
        <taxon>fabids</taxon>
        <taxon>Fagales</taxon>
        <taxon>Juglandaceae</taxon>
        <taxon>Juglans</taxon>
    </lineage>
</organism>
<dbReference type="RefSeq" id="XP_018808849.1">
    <property type="nucleotide sequence ID" value="XM_018953304.2"/>
</dbReference>
<dbReference type="FunFam" id="3.40.50.2000:FF:000020">
    <property type="entry name" value="Glycosyltransferase"/>
    <property type="match status" value="1"/>
</dbReference>
<comment type="similarity">
    <text evidence="1 4">Belongs to the UDP-glycosyltransferase family.</text>
</comment>
<evidence type="ECO:0000256" key="1">
    <source>
        <dbReference type="ARBA" id="ARBA00009995"/>
    </source>
</evidence>
<dbReference type="EC" id="2.4.1.-" evidence="5"/>
<dbReference type="GO" id="GO:0035251">
    <property type="term" value="F:UDP-glucosyltransferase activity"/>
    <property type="evidence" value="ECO:0007669"/>
    <property type="project" value="InterPro"/>
</dbReference>
<dbReference type="CDD" id="cd03784">
    <property type="entry name" value="GT1_Gtf-like"/>
    <property type="match status" value="1"/>
</dbReference>
<dbReference type="STRING" id="51240.A0A2I4DNX7"/>
<keyword evidence="3 4" id="KW-0808">Transferase</keyword>
<dbReference type="GO" id="GO:0016757">
    <property type="term" value="F:glycosyltransferase activity"/>
    <property type="evidence" value="ECO:0000318"/>
    <property type="project" value="GO_Central"/>
</dbReference>
<dbReference type="InterPro" id="IPR002213">
    <property type="entry name" value="UDP_glucos_trans"/>
</dbReference>
<evidence type="ECO:0000256" key="4">
    <source>
        <dbReference type="RuleBase" id="RU003718"/>
    </source>
</evidence>
<dbReference type="Gramene" id="Jr10_23370_p1">
    <property type="protein sequence ID" value="cds.Jr10_23370_p1"/>
    <property type="gene ID" value="Jr10_23370"/>
</dbReference>
<dbReference type="GeneID" id="108982034"/>
<name>A0A2I4DNX7_JUGRE</name>
<gene>
    <name evidence="7" type="primary">LOC108982034</name>
</gene>
<dbReference type="InterPro" id="IPR050481">
    <property type="entry name" value="UDP-glycosyltransf_plant"/>
</dbReference>
<sequence length="480" mass="53276">MKETVVLYPAPGFHHMVSMVELGKLIIQHHPDFSITILVASTPSETSTTSSYINLISNTNLPIFFSLPSINPPPPPPNQDLHETQQRVASAFQSIRLNVPHVLDALRAISLSSSVLAFITSLNPFSDYDLIHIPIYFYFTSCASALSFFLHLPTIHNQTSKSFKELNETLLDIPGLPPIKASQMPQPMLHREDPGYHYFLDLGSRLPKLKGIIVNTFDSLEPHAIKAIADGACFPKGVVPPPLYCIGPLITDAKDRAGTSYDASSECLAWLDGQPIRSVVFLCFGSRGKFSEAQLERMAFGLEMSNQRFLWVVKSPDQGSVTEPDLEVILPKGFLERTKERALVVKAWAPQNAILRHESVGGFVTHCGWNSVLEAVSYGVPMVVWPLYAEQHLNAVVLVEEMKLAIPINMATYNSKEGNKEEVLMVSAEEVEKKVRQLMELEDGKVLRERSLDMRVMATAARTKGGSSFTAFSRLVASWK</sequence>
<proteinExistence type="inferred from homology"/>
<keyword evidence="2 4" id="KW-0328">Glycosyltransferase</keyword>
<dbReference type="PROSITE" id="PS00375">
    <property type="entry name" value="UDPGT"/>
    <property type="match status" value="1"/>
</dbReference>
<dbReference type="KEGG" id="jre:108982034"/>
<evidence type="ECO:0000313" key="7">
    <source>
        <dbReference type="RefSeq" id="XP_018808849.1"/>
    </source>
</evidence>
<dbReference type="PANTHER" id="PTHR48048:SF56">
    <property type="entry name" value="GLYCOSYLTRANSFERASE"/>
    <property type="match status" value="1"/>
</dbReference>
<dbReference type="AlphaFoldDB" id="A0A2I4DNX7"/>
<dbReference type="SUPFAM" id="SSF53756">
    <property type="entry name" value="UDP-Glycosyltransferase/glycogen phosphorylase"/>
    <property type="match status" value="1"/>
</dbReference>
<keyword evidence="6" id="KW-1185">Reference proteome</keyword>
<evidence type="ECO:0000256" key="3">
    <source>
        <dbReference type="ARBA" id="ARBA00022679"/>
    </source>
</evidence>
<dbReference type="Pfam" id="PF00201">
    <property type="entry name" value="UDPGT"/>
    <property type="match status" value="1"/>
</dbReference>
<evidence type="ECO:0000313" key="6">
    <source>
        <dbReference type="Proteomes" id="UP000235220"/>
    </source>
</evidence>
<protein>
    <recommendedName>
        <fullName evidence="5">Glycosyltransferase</fullName>
        <ecNumber evidence="5">2.4.1.-</ecNumber>
    </recommendedName>
</protein>
<dbReference type="Gene3D" id="3.40.50.2000">
    <property type="entry name" value="Glycogen Phosphorylase B"/>
    <property type="match status" value="2"/>
</dbReference>
<evidence type="ECO:0000256" key="5">
    <source>
        <dbReference type="RuleBase" id="RU362057"/>
    </source>
</evidence>
<dbReference type="Proteomes" id="UP000235220">
    <property type="component" value="Chromosome 10"/>
</dbReference>